<dbReference type="AlphaFoldDB" id="A0A1G5PVS1"/>
<keyword evidence="3" id="KW-1185">Reference proteome</keyword>
<accession>A0A1G5PVS1</accession>
<reference evidence="2 3" key="1">
    <citation type="submission" date="2016-10" db="EMBL/GenBank/DDBJ databases">
        <authorList>
            <person name="de Groot N.N."/>
        </authorList>
    </citation>
    <scope>NUCLEOTIDE SEQUENCE [LARGE SCALE GENOMIC DNA]</scope>
    <source>
        <strain evidence="2 3">U95</strain>
    </source>
</reference>
<feature type="signal peptide" evidence="1">
    <location>
        <begin position="1"/>
        <end position="21"/>
    </location>
</feature>
<evidence type="ECO:0000256" key="1">
    <source>
        <dbReference type="SAM" id="SignalP"/>
    </source>
</evidence>
<feature type="chain" id="PRO_5011677644" evidence="1">
    <location>
        <begin position="22"/>
        <end position="178"/>
    </location>
</feature>
<gene>
    <name evidence="2" type="ORF">SAMN04488118_102161</name>
</gene>
<organism evidence="2 3">
    <name type="scientific">Epibacterium ulvae</name>
    <dbReference type="NCBI Taxonomy" id="1156985"/>
    <lineage>
        <taxon>Bacteria</taxon>
        <taxon>Pseudomonadati</taxon>
        <taxon>Pseudomonadota</taxon>
        <taxon>Alphaproteobacteria</taxon>
        <taxon>Rhodobacterales</taxon>
        <taxon>Roseobacteraceae</taxon>
        <taxon>Epibacterium</taxon>
    </lineage>
</organism>
<evidence type="ECO:0000313" key="2">
    <source>
        <dbReference type="EMBL" id="SCZ53603.1"/>
    </source>
</evidence>
<sequence>MLLILTLTLLHSYFVSYKATAQLTQQANATLLVQPMFGFHSDWQRTFIVNDGQSTKSIQLFEDTGWWSGSNLYLHTSGTYVVHEGQNGCFGFALNPLTYDIRDSISCEKRPELTADASKAVSRLDGYPASPYYEGLFYIGRFVETNRVGASQEDQPRSKPVIFQTFIEHSETELPDIL</sequence>
<dbReference type="STRING" id="1156985.SAMN04488118_102161"/>
<protein>
    <submittedName>
        <fullName evidence="2">Uncharacterized protein</fullName>
    </submittedName>
</protein>
<keyword evidence="1" id="KW-0732">Signal</keyword>
<dbReference type="EMBL" id="FMWG01000002">
    <property type="protein sequence ID" value="SCZ53603.1"/>
    <property type="molecule type" value="Genomic_DNA"/>
</dbReference>
<dbReference type="Proteomes" id="UP000198767">
    <property type="component" value="Unassembled WGS sequence"/>
</dbReference>
<proteinExistence type="predicted"/>
<name>A0A1G5PVS1_9RHOB</name>
<evidence type="ECO:0000313" key="3">
    <source>
        <dbReference type="Proteomes" id="UP000198767"/>
    </source>
</evidence>